<feature type="domain" description="Glycosyltransferase subfamily 4-like N-terminal" evidence="3">
    <location>
        <begin position="25"/>
        <end position="197"/>
    </location>
</feature>
<dbReference type="InterPro" id="IPR028098">
    <property type="entry name" value="Glyco_trans_4-like_N"/>
</dbReference>
<gene>
    <name evidence="4" type="ORF">D6T64_06435</name>
</gene>
<dbReference type="SUPFAM" id="SSF53756">
    <property type="entry name" value="UDP-Glycosyltransferase/glycogen phosphorylase"/>
    <property type="match status" value="1"/>
</dbReference>
<keyword evidence="5" id="KW-1185">Reference proteome</keyword>
<evidence type="ECO:0000256" key="1">
    <source>
        <dbReference type="ARBA" id="ARBA00022676"/>
    </source>
</evidence>
<organism evidence="4 5">
    <name type="scientific">Cryobacterium melibiosiphilum</name>
    <dbReference type="NCBI Taxonomy" id="995039"/>
    <lineage>
        <taxon>Bacteria</taxon>
        <taxon>Bacillati</taxon>
        <taxon>Actinomycetota</taxon>
        <taxon>Actinomycetes</taxon>
        <taxon>Micrococcales</taxon>
        <taxon>Microbacteriaceae</taxon>
        <taxon>Cryobacterium</taxon>
    </lineage>
</organism>
<proteinExistence type="predicted"/>
<dbReference type="Proteomes" id="UP000272015">
    <property type="component" value="Unassembled WGS sequence"/>
</dbReference>
<dbReference type="RefSeq" id="WP_119973322.1">
    <property type="nucleotide sequence ID" value="NZ_JBHSQA010000021.1"/>
</dbReference>
<keyword evidence="2 4" id="KW-0808">Transferase</keyword>
<evidence type="ECO:0000313" key="4">
    <source>
        <dbReference type="EMBL" id="RJT89595.1"/>
    </source>
</evidence>
<dbReference type="CDD" id="cd03794">
    <property type="entry name" value="GT4_WbuB-like"/>
    <property type="match status" value="1"/>
</dbReference>
<dbReference type="EMBL" id="QZVS01000071">
    <property type="protein sequence ID" value="RJT89595.1"/>
    <property type="molecule type" value="Genomic_DNA"/>
</dbReference>
<evidence type="ECO:0000259" key="3">
    <source>
        <dbReference type="Pfam" id="PF13579"/>
    </source>
</evidence>
<dbReference type="Pfam" id="PF13692">
    <property type="entry name" value="Glyco_trans_1_4"/>
    <property type="match status" value="1"/>
</dbReference>
<dbReference type="PANTHER" id="PTHR12526:SF624">
    <property type="entry name" value="BLR6297 PROTEIN"/>
    <property type="match status" value="1"/>
</dbReference>
<protein>
    <submittedName>
        <fullName evidence="4">Glycosyltransferase WbuB</fullName>
    </submittedName>
</protein>
<comment type="caution">
    <text evidence="4">The sequence shown here is derived from an EMBL/GenBank/DDBJ whole genome shotgun (WGS) entry which is preliminary data.</text>
</comment>
<sequence length="485" mass="53460">MIDSTPPRTRVLIIVQNLPVPLDRRVWLECQALRDQGYSVSVICPKGPGDPARQTIDGVHIYKYKPAPEATGAAGFAVEFAYSWLRTAALSLRVHRDHGFDVIQACNPPDTYWLLAWLWKAKGVRFIFDHHDLNPELFLSRFGRPRGTAAKFQYRTLLWLERMTFRVADHVISTNASYRGIALRRGHLATDDVTVVRSGPDTRVMRPIHPDADAAAHTGPLLAYLGIMGPQDDVDKVLDVVDELVTRRGRTDLRAVIMGFGDCLEALKAEAIARGLDRNVHFTGRVGPDVIANYLSAADIGVGPDQRTPLNDVSTMNKTMEYMAFALPSVSFDLAETRISGGDAAIYVPTGDIGAFADAIERLLDDPGERARLGRAARDRVATELDWQHQAQQYIGVYDRVLGHRPSISRLAAWPFAERMLPPGAPHETAGSPNERFVDLEDADTYEEFLLTRGRPNRVAVRAPIVLTPPSATSPTASAGQTVGS</sequence>
<dbReference type="Pfam" id="PF13579">
    <property type="entry name" value="Glyco_trans_4_4"/>
    <property type="match status" value="1"/>
</dbReference>
<dbReference type="PANTHER" id="PTHR12526">
    <property type="entry name" value="GLYCOSYLTRANSFERASE"/>
    <property type="match status" value="1"/>
</dbReference>
<name>A0A3A5MKM2_9MICO</name>
<keyword evidence="1" id="KW-0328">Glycosyltransferase</keyword>
<dbReference type="OrthoDB" id="509705at2"/>
<evidence type="ECO:0000256" key="2">
    <source>
        <dbReference type="ARBA" id="ARBA00022679"/>
    </source>
</evidence>
<evidence type="ECO:0000313" key="5">
    <source>
        <dbReference type="Proteomes" id="UP000272015"/>
    </source>
</evidence>
<dbReference type="GO" id="GO:0016757">
    <property type="term" value="F:glycosyltransferase activity"/>
    <property type="evidence" value="ECO:0007669"/>
    <property type="project" value="UniProtKB-KW"/>
</dbReference>
<reference evidence="4 5" key="1">
    <citation type="submission" date="2018-09" db="EMBL/GenBank/DDBJ databases">
        <title>Novel species of Cryobacterium.</title>
        <authorList>
            <person name="Liu Q."/>
            <person name="Xin Y.-H."/>
        </authorList>
    </citation>
    <scope>NUCLEOTIDE SEQUENCE [LARGE SCALE GENOMIC DNA]</scope>
    <source>
        <strain evidence="4 5">Hh39</strain>
    </source>
</reference>
<dbReference type="Gene3D" id="3.40.50.2000">
    <property type="entry name" value="Glycogen Phosphorylase B"/>
    <property type="match status" value="2"/>
</dbReference>
<dbReference type="AlphaFoldDB" id="A0A3A5MKM2"/>
<accession>A0A3A5MKM2</accession>